<evidence type="ECO:0000256" key="1">
    <source>
        <dbReference type="SAM" id="Phobius"/>
    </source>
</evidence>
<keyword evidence="1" id="KW-0812">Transmembrane</keyword>
<feature type="transmembrane region" description="Helical" evidence="1">
    <location>
        <begin position="75"/>
        <end position="94"/>
    </location>
</feature>
<protein>
    <submittedName>
        <fullName evidence="2">ECF transporter S component, folate family</fullName>
    </submittedName>
</protein>
<keyword evidence="3" id="KW-1185">Reference proteome</keyword>
<dbReference type="EMBL" id="FOHA01000002">
    <property type="protein sequence ID" value="SER64636.1"/>
    <property type="molecule type" value="Genomic_DNA"/>
</dbReference>
<feature type="transmembrane region" description="Helical" evidence="1">
    <location>
        <begin position="106"/>
        <end position="126"/>
    </location>
</feature>
<dbReference type="AlphaFoldDB" id="A0A1H9QW08"/>
<evidence type="ECO:0000313" key="2">
    <source>
        <dbReference type="EMBL" id="SER64636.1"/>
    </source>
</evidence>
<feature type="transmembrane region" description="Helical" evidence="1">
    <location>
        <begin position="53"/>
        <end position="69"/>
    </location>
</feature>
<dbReference type="Proteomes" id="UP000198948">
    <property type="component" value="Unassembled WGS sequence"/>
</dbReference>
<feature type="transmembrane region" description="Helical" evidence="1">
    <location>
        <begin position="6"/>
        <end position="32"/>
    </location>
</feature>
<sequence length="173" mass="19700">MNRSKVWLITFGSSIVAIQIILGSLLSVQFLLTKISFSFIAMALSARVFRPHITAGLAALAYTLGMILFPKFTFFPGFILTAFLAGLIFGYALYKKVTLLRIMLANFLVTFGVYLFLNSLWLNMLYQTPWSFLLSTRFIQEVITFTVYTAILILLFKIPTINHLTEKGRQYTK</sequence>
<organism evidence="2 3">
    <name type="scientific">Isobaculum melis</name>
    <dbReference type="NCBI Taxonomy" id="142588"/>
    <lineage>
        <taxon>Bacteria</taxon>
        <taxon>Bacillati</taxon>
        <taxon>Bacillota</taxon>
        <taxon>Bacilli</taxon>
        <taxon>Lactobacillales</taxon>
        <taxon>Carnobacteriaceae</taxon>
        <taxon>Isobaculum</taxon>
    </lineage>
</organism>
<dbReference type="STRING" id="142588.SAMN04488559_102319"/>
<dbReference type="OrthoDB" id="4624at2"/>
<evidence type="ECO:0000313" key="3">
    <source>
        <dbReference type="Proteomes" id="UP000198948"/>
    </source>
</evidence>
<accession>A0A1H9QW08</accession>
<dbReference type="RefSeq" id="WP_092650311.1">
    <property type="nucleotide sequence ID" value="NZ_FOHA01000002.1"/>
</dbReference>
<keyword evidence="1" id="KW-1133">Transmembrane helix</keyword>
<feature type="transmembrane region" description="Helical" evidence="1">
    <location>
        <begin position="138"/>
        <end position="156"/>
    </location>
</feature>
<proteinExistence type="predicted"/>
<keyword evidence="1" id="KW-0472">Membrane</keyword>
<dbReference type="InterPro" id="IPR030949">
    <property type="entry name" value="ECF_S_folate_fam"/>
</dbReference>
<dbReference type="NCBIfam" id="TIGR04518">
    <property type="entry name" value="ECF_S_folT_fam"/>
    <property type="match status" value="1"/>
</dbReference>
<name>A0A1H9QW08_9LACT</name>
<reference evidence="2 3" key="1">
    <citation type="submission" date="2016-10" db="EMBL/GenBank/DDBJ databases">
        <authorList>
            <person name="de Groot N.N."/>
        </authorList>
    </citation>
    <scope>NUCLEOTIDE SEQUENCE [LARGE SCALE GENOMIC DNA]</scope>
    <source>
        <strain evidence="2 3">DSM 13760</strain>
    </source>
</reference>
<gene>
    <name evidence="2" type="ORF">SAMN04488559_102319</name>
</gene>
<dbReference type="Gene3D" id="1.10.1760.20">
    <property type="match status" value="1"/>
</dbReference>